<keyword evidence="6" id="KW-0342">GTP-binding</keyword>
<dbReference type="Pfam" id="PF22640">
    <property type="entry name" value="ManC_GMP_beta-helix"/>
    <property type="match status" value="1"/>
</dbReference>
<keyword evidence="5" id="KW-0547">Nucleotide-binding</keyword>
<dbReference type="AlphaFoldDB" id="A0A3B0ZMC9"/>
<evidence type="ECO:0000256" key="4">
    <source>
        <dbReference type="ARBA" id="ARBA00022695"/>
    </source>
</evidence>
<dbReference type="Gene3D" id="2.60.120.10">
    <property type="entry name" value="Jelly Rolls"/>
    <property type="match status" value="1"/>
</dbReference>
<sequence>MITPIIMAGGSGTRLWPLSRRMRPKQFLCLSGEQSMLQDTLQRLQGLDRSPAIVVCNEDHRFLVAEQFLEINEIDGTIILEPEGRNTAPAIAVAALQALKACNDFNSNLDANAHADSKYAHDPMLLVLPADHIIENTVQFHAAIKQAETLALNNHLVTFGIVPTAAETGYGYIQRGAKFDDGFKVANFVEKPDAVTATQYLSSGEYYWNSGMFMFRAKRYIEELEKFCPEILEACRKAVEQGRDDLDFFRLGQNDFLRSPSDSIDYAVMEKTDAAIVVPLDAGWSDIGNWSALWEINKKDDNNNATRGDVMLFDTEECLVHAESRLVTTVGVDNLVVIETKDAVLVADKSQAQNVKTIVDELRRKNRFENQFHRVVYRPWGYFDCIEEGHRFKVKRITVKPGARCSLQKHHHRSEHWVIVSGSARVTKGEQIIDLTENESVYISAGEIHAIENPGVIPLEFVEVQTGSYLGEDDIVRIDDIYGRQD</sequence>
<evidence type="ECO:0000259" key="10">
    <source>
        <dbReference type="Pfam" id="PF22640"/>
    </source>
</evidence>
<dbReference type="SUPFAM" id="SSF53448">
    <property type="entry name" value="Nucleotide-diphospho-sugar transferases"/>
    <property type="match status" value="1"/>
</dbReference>
<dbReference type="GO" id="GO:0009298">
    <property type="term" value="P:GDP-mannose biosynthetic process"/>
    <property type="evidence" value="ECO:0007669"/>
    <property type="project" value="TreeGrafter"/>
</dbReference>
<dbReference type="NCBIfam" id="TIGR01479">
    <property type="entry name" value="GMP_PMI"/>
    <property type="match status" value="1"/>
</dbReference>
<evidence type="ECO:0000256" key="7">
    <source>
        <dbReference type="ARBA" id="ARBA00047343"/>
    </source>
</evidence>
<dbReference type="CDD" id="cd02213">
    <property type="entry name" value="cupin_PMI_typeII_C"/>
    <property type="match status" value="1"/>
</dbReference>
<feature type="domain" description="Nucleotidyl transferase" evidence="8">
    <location>
        <begin position="4"/>
        <end position="301"/>
    </location>
</feature>
<evidence type="ECO:0000256" key="1">
    <source>
        <dbReference type="ARBA" id="ARBA00006115"/>
    </source>
</evidence>
<dbReference type="GO" id="GO:0004475">
    <property type="term" value="F:mannose-1-phosphate guanylyltransferase (GTP) activity"/>
    <property type="evidence" value="ECO:0007669"/>
    <property type="project" value="UniProtKB-EC"/>
</dbReference>
<dbReference type="InterPro" id="IPR051161">
    <property type="entry name" value="Mannose-6P_isomerase_type2"/>
</dbReference>
<dbReference type="GO" id="GO:0000271">
    <property type="term" value="P:polysaccharide biosynthetic process"/>
    <property type="evidence" value="ECO:0007669"/>
    <property type="project" value="InterPro"/>
</dbReference>
<protein>
    <recommendedName>
        <fullName evidence="2">mannose-1-phosphate guanylyltransferase</fullName>
        <ecNumber evidence="2">2.7.7.13</ecNumber>
    </recommendedName>
</protein>
<dbReference type="InterPro" id="IPR054566">
    <property type="entry name" value="ManC/GMP-like_b-helix"/>
</dbReference>
<evidence type="ECO:0000256" key="5">
    <source>
        <dbReference type="ARBA" id="ARBA00022741"/>
    </source>
</evidence>
<evidence type="ECO:0000256" key="3">
    <source>
        <dbReference type="ARBA" id="ARBA00022679"/>
    </source>
</evidence>
<keyword evidence="11" id="KW-0413">Isomerase</keyword>
<dbReference type="Pfam" id="PF00483">
    <property type="entry name" value="NTP_transferase"/>
    <property type="match status" value="1"/>
</dbReference>
<name>A0A3B0ZMC9_9ZZZZ</name>
<dbReference type="FunFam" id="2.60.120.10:FF:000032">
    <property type="entry name" value="Mannose-1-phosphate guanylyltransferase/mannose-6-phosphate isomerase"/>
    <property type="match status" value="1"/>
</dbReference>
<dbReference type="CDD" id="cd02509">
    <property type="entry name" value="GDP-M1P_Guanylyltransferase"/>
    <property type="match status" value="1"/>
</dbReference>
<dbReference type="GO" id="GO:0005525">
    <property type="term" value="F:GTP binding"/>
    <property type="evidence" value="ECO:0007669"/>
    <property type="project" value="UniProtKB-KW"/>
</dbReference>
<dbReference type="GO" id="GO:0016853">
    <property type="term" value="F:isomerase activity"/>
    <property type="evidence" value="ECO:0007669"/>
    <property type="project" value="UniProtKB-KW"/>
</dbReference>
<reference evidence="11" key="1">
    <citation type="submission" date="2018-06" db="EMBL/GenBank/DDBJ databases">
        <authorList>
            <person name="Zhirakovskaya E."/>
        </authorList>
    </citation>
    <scope>NUCLEOTIDE SEQUENCE</scope>
</reference>
<comment type="catalytic activity">
    <reaction evidence="7">
        <text>alpha-D-mannose 1-phosphate + GTP + H(+) = GDP-alpha-D-mannose + diphosphate</text>
        <dbReference type="Rhea" id="RHEA:15229"/>
        <dbReference type="ChEBI" id="CHEBI:15378"/>
        <dbReference type="ChEBI" id="CHEBI:33019"/>
        <dbReference type="ChEBI" id="CHEBI:37565"/>
        <dbReference type="ChEBI" id="CHEBI:57527"/>
        <dbReference type="ChEBI" id="CHEBI:58409"/>
        <dbReference type="EC" id="2.7.7.13"/>
    </reaction>
</comment>
<evidence type="ECO:0000313" key="11">
    <source>
        <dbReference type="EMBL" id="VAW82524.1"/>
    </source>
</evidence>
<feature type="domain" description="Mannose-6-phosphate isomerase type II C-terminal" evidence="9">
    <location>
        <begin position="366"/>
        <end position="480"/>
    </location>
</feature>
<accession>A0A3B0ZMC9</accession>
<feature type="domain" description="MannoseP isomerase/GMP-like beta-helix" evidence="10">
    <location>
        <begin position="309"/>
        <end position="362"/>
    </location>
</feature>
<dbReference type="PANTHER" id="PTHR46390">
    <property type="entry name" value="MANNOSE-1-PHOSPHATE GUANYLYLTRANSFERASE"/>
    <property type="match status" value="1"/>
</dbReference>
<dbReference type="InterPro" id="IPR014710">
    <property type="entry name" value="RmlC-like_jellyroll"/>
</dbReference>
<dbReference type="Gene3D" id="3.90.550.10">
    <property type="entry name" value="Spore Coat Polysaccharide Biosynthesis Protein SpsA, Chain A"/>
    <property type="match status" value="1"/>
</dbReference>
<dbReference type="InterPro" id="IPR001538">
    <property type="entry name" value="Man6P_isomerase-2_C"/>
</dbReference>
<dbReference type="Pfam" id="PF01050">
    <property type="entry name" value="MannoseP_isomer"/>
    <property type="match status" value="1"/>
</dbReference>
<organism evidence="11">
    <name type="scientific">hydrothermal vent metagenome</name>
    <dbReference type="NCBI Taxonomy" id="652676"/>
    <lineage>
        <taxon>unclassified sequences</taxon>
        <taxon>metagenomes</taxon>
        <taxon>ecological metagenomes</taxon>
    </lineage>
</organism>
<evidence type="ECO:0000259" key="8">
    <source>
        <dbReference type="Pfam" id="PF00483"/>
    </source>
</evidence>
<comment type="similarity">
    <text evidence="1">Belongs to the mannose-6-phosphate isomerase type 2 family.</text>
</comment>
<dbReference type="InterPro" id="IPR005835">
    <property type="entry name" value="NTP_transferase_dom"/>
</dbReference>
<dbReference type="EC" id="2.7.7.13" evidence="2"/>
<evidence type="ECO:0000256" key="6">
    <source>
        <dbReference type="ARBA" id="ARBA00023134"/>
    </source>
</evidence>
<dbReference type="SUPFAM" id="SSF51182">
    <property type="entry name" value="RmlC-like cupins"/>
    <property type="match status" value="1"/>
</dbReference>
<dbReference type="InterPro" id="IPR006375">
    <property type="entry name" value="Man1P_GuaTrfase/Man6P_Isoase"/>
</dbReference>
<keyword evidence="3 11" id="KW-0808">Transferase</keyword>
<evidence type="ECO:0000259" key="9">
    <source>
        <dbReference type="Pfam" id="PF01050"/>
    </source>
</evidence>
<proteinExistence type="inferred from homology"/>
<dbReference type="InterPro" id="IPR011051">
    <property type="entry name" value="RmlC_Cupin_sf"/>
</dbReference>
<dbReference type="PANTHER" id="PTHR46390:SF1">
    <property type="entry name" value="MANNOSE-1-PHOSPHATE GUANYLYLTRANSFERASE"/>
    <property type="match status" value="1"/>
</dbReference>
<dbReference type="EMBL" id="UOFL01000249">
    <property type="protein sequence ID" value="VAW82524.1"/>
    <property type="molecule type" value="Genomic_DNA"/>
</dbReference>
<dbReference type="FunFam" id="3.90.550.10:FF:000046">
    <property type="entry name" value="Mannose-1-phosphate guanylyltransferase (GDP)"/>
    <property type="match status" value="1"/>
</dbReference>
<dbReference type="InterPro" id="IPR029044">
    <property type="entry name" value="Nucleotide-diphossugar_trans"/>
</dbReference>
<dbReference type="InterPro" id="IPR049577">
    <property type="entry name" value="GMPP_N"/>
</dbReference>
<keyword evidence="4 11" id="KW-0548">Nucleotidyltransferase</keyword>
<gene>
    <name evidence="11" type="ORF">MNBD_GAMMA12-1618</name>
</gene>
<evidence type="ECO:0000256" key="2">
    <source>
        <dbReference type="ARBA" id="ARBA00012387"/>
    </source>
</evidence>